<reference evidence="6 7" key="1">
    <citation type="journal article" date="2021" name="Sci. Rep.">
        <title>Phenotypic and genomic hallmarks of a novel, potentially pathogenic rapidly growing Mycobacterium species related to the Mycobacterium fortuitum complex.</title>
        <authorList>
            <person name="Gharbi R."/>
            <person name="Khanna V."/>
            <person name="Frigui W."/>
            <person name="Mhenni B."/>
            <person name="Brosch R."/>
            <person name="Mardassi H."/>
        </authorList>
    </citation>
    <scope>NUCLEOTIDE SEQUENCE [LARGE SCALE GENOMIC DNA]</scope>
    <source>
        <strain evidence="6 7">TNTM28</strain>
    </source>
</reference>
<organism evidence="6 7">
    <name type="scientific">[Mycobacterium] fortunisiensis</name>
    <dbReference type="NCBI Taxonomy" id="2600579"/>
    <lineage>
        <taxon>Bacteria</taxon>
        <taxon>Bacillati</taxon>
        <taxon>Actinomycetota</taxon>
        <taxon>Actinomycetes</taxon>
        <taxon>Mycobacteriales</taxon>
        <taxon>Mycobacteriaceae</taxon>
        <taxon>Mycolicibacterium</taxon>
    </lineage>
</organism>
<dbReference type="PRINTS" id="PR00455">
    <property type="entry name" value="HTHTETR"/>
</dbReference>
<evidence type="ECO:0000259" key="5">
    <source>
        <dbReference type="PROSITE" id="PS50977"/>
    </source>
</evidence>
<feature type="DNA-binding region" description="H-T-H motif" evidence="4">
    <location>
        <begin position="107"/>
        <end position="126"/>
    </location>
</feature>
<dbReference type="InterPro" id="IPR001647">
    <property type="entry name" value="HTH_TetR"/>
</dbReference>
<evidence type="ECO:0000256" key="3">
    <source>
        <dbReference type="ARBA" id="ARBA00023163"/>
    </source>
</evidence>
<sequence>MMVTVAATRADTDVCASASAIAASSSVIAVVSRWRGRVMLTVLWKSDALTLSSVYLALMSVKMAYVGILLDVSATHGSLADVKRRAAIDHILAAARRLVLTSGLDVTMDEVAEASGASRRTLFRHFATRDKLLAAAFEAGILDYRAQLPTLTGDPQDWLRRTCRAAHEMNATIGRGFFELSSRRDLSPELAAVEVNRLGEFRAAMTDIAQVLWTSTGHAGQVPAELHATVCAHLSPYFTAALLIDAGQTWSAAADLAYGAISSTLQTFGAD</sequence>
<proteinExistence type="predicted"/>
<evidence type="ECO:0000256" key="2">
    <source>
        <dbReference type="ARBA" id="ARBA00023125"/>
    </source>
</evidence>
<gene>
    <name evidence="6" type="ORF">FR943_06260</name>
</gene>
<dbReference type="PANTHER" id="PTHR30055">
    <property type="entry name" value="HTH-TYPE TRANSCRIPTIONAL REGULATOR RUTR"/>
    <property type="match status" value="1"/>
</dbReference>
<keyword evidence="1" id="KW-0805">Transcription regulation</keyword>
<dbReference type="PANTHER" id="PTHR30055:SF234">
    <property type="entry name" value="HTH-TYPE TRANSCRIPTIONAL REGULATOR BETI"/>
    <property type="match status" value="1"/>
</dbReference>
<dbReference type="Pfam" id="PF00440">
    <property type="entry name" value="TetR_N"/>
    <property type="match status" value="1"/>
</dbReference>
<dbReference type="Gene3D" id="1.10.357.10">
    <property type="entry name" value="Tetracycline Repressor, domain 2"/>
    <property type="match status" value="1"/>
</dbReference>
<keyword evidence="3" id="KW-0804">Transcription</keyword>
<feature type="domain" description="HTH tetR-type" evidence="5">
    <location>
        <begin position="85"/>
        <end position="144"/>
    </location>
</feature>
<evidence type="ECO:0000313" key="6">
    <source>
        <dbReference type="EMBL" id="MBU9763445.1"/>
    </source>
</evidence>
<evidence type="ECO:0000313" key="7">
    <source>
        <dbReference type="Proteomes" id="UP000812982"/>
    </source>
</evidence>
<dbReference type="PROSITE" id="PS50977">
    <property type="entry name" value="HTH_TETR_2"/>
    <property type="match status" value="1"/>
</dbReference>
<evidence type="ECO:0000256" key="4">
    <source>
        <dbReference type="PROSITE-ProRule" id="PRU00335"/>
    </source>
</evidence>
<keyword evidence="7" id="KW-1185">Reference proteome</keyword>
<evidence type="ECO:0000256" key="1">
    <source>
        <dbReference type="ARBA" id="ARBA00023015"/>
    </source>
</evidence>
<dbReference type="Proteomes" id="UP000812982">
    <property type="component" value="Unassembled WGS sequence"/>
</dbReference>
<name>A0ABS6KIT1_9MYCO</name>
<comment type="caution">
    <text evidence="6">The sequence shown here is derived from an EMBL/GenBank/DDBJ whole genome shotgun (WGS) entry which is preliminary data.</text>
</comment>
<protein>
    <submittedName>
        <fullName evidence="6">TetR/AcrR family transcriptional regulator</fullName>
    </submittedName>
</protein>
<keyword evidence="2 4" id="KW-0238">DNA-binding</keyword>
<accession>A0ABS6KIT1</accession>
<dbReference type="InterPro" id="IPR050109">
    <property type="entry name" value="HTH-type_TetR-like_transc_reg"/>
</dbReference>
<dbReference type="SUPFAM" id="SSF46689">
    <property type="entry name" value="Homeodomain-like"/>
    <property type="match status" value="1"/>
</dbReference>
<dbReference type="InterPro" id="IPR009057">
    <property type="entry name" value="Homeodomain-like_sf"/>
</dbReference>
<dbReference type="EMBL" id="VOMB01000009">
    <property type="protein sequence ID" value="MBU9763445.1"/>
    <property type="molecule type" value="Genomic_DNA"/>
</dbReference>